<name>A0ACC0VTG0_9STRA</name>
<dbReference type="Proteomes" id="UP001163321">
    <property type="component" value="Chromosome 8"/>
</dbReference>
<protein>
    <submittedName>
        <fullName evidence="1">Uncharacterized protein</fullName>
    </submittedName>
</protein>
<evidence type="ECO:0000313" key="2">
    <source>
        <dbReference type="Proteomes" id="UP001163321"/>
    </source>
</evidence>
<reference evidence="1 2" key="1">
    <citation type="journal article" date="2022" name="bioRxiv">
        <title>The genome of the oomycete Peronosclerospora sorghi, a cosmopolitan pathogen of maize and sorghum, is inflated with dispersed pseudogenes.</title>
        <authorList>
            <person name="Fletcher K."/>
            <person name="Martin F."/>
            <person name="Isakeit T."/>
            <person name="Cavanaugh K."/>
            <person name="Magill C."/>
            <person name="Michelmore R."/>
        </authorList>
    </citation>
    <scope>NUCLEOTIDE SEQUENCE [LARGE SCALE GENOMIC DNA]</scope>
    <source>
        <strain evidence="1">P6</strain>
    </source>
</reference>
<organism evidence="1 2">
    <name type="scientific">Peronosclerospora sorghi</name>
    <dbReference type="NCBI Taxonomy" id="230839"/>
    <lineage>
        <taxon>Eukaryota</taxon>
        <taxon>Sar</taxon>
        <taxon>Stramenopiles</taxon>
        <taxon>Oomycota</taxon>
        <taxon>Peronosporomycetes</taxon>
        <taxon>Peronosporales</taxon>
        <taxon>Peronosporaceae</taxon>
        <taxon>Peronosclerospora</taxon>
    </lineage>
</organism>
<gene>
    <name evidence="1" type="ORF">PsorP6_016434</name>
</gene>
<proteinExistence type="predicted"/>
<comment type="caution">
    <text evidence="1">The sequence shown here is derived from an EMBL/GenBank/DDBJ whole genome shotgun (WGS) entry which is preliminary data.</text>
</comment>
<sequence length="291" mass="33115">MADQPFAISDESIQPPLLSDTSSVTIGDEDDTVERENKRPRVDSYEIALAAKDVPQTYAEAMASDEAEQWKQAFHTAAVWYKAIRDVFLTMGFSQCRADTCFFVRRECDGDDEYAVYFVLYVDDLLVGCARDEDAEKVRDELSARFTLKSLGVSPFVLGMEVKYDMEKAELIMKQEQFITKMLQKSGCHDAHATRNPMVLGQDLVPTDDNEVFDDKTKYRDLVGSFWYVDNATRPDVSVALSVLSQYLDSPQEMHWRAAKRILCYLKGTKGHGIQYTRDKKNNFGSNVNLE</sequence>
<accession>A0ACC0VTG0</accession>
<evidence type="ECO:0000313" key="1">
    <source>
        <dbReference type="EMBL" id="KAI9908751.1"/>
    </source>
</evidence>
<dbReference type="EMBL" id="CM047587">
    <property type="protein sequence ID" value="KAI9908751.1"/>
    <property type="molecule type" value="Genomic_DNA"/>
</dbReference>
<keyword evidence="2" id="KW-1185">Reference proteome</keyword>